<keyword evidence="10" id="KW-1006">Bacterial flagellum protein export</keyword>
<dbReference type="Proteomes" id="UP000091969">
    <property type="component" value="Unassembled WGS sequence"/>
</dbReference>
<proteinExistence type="inferred from homology"/>
<evidence type="ECO:0000256" key="2">
    <source>
        <dbReference type="ARBA" id="ARBA00010004"/>
    </source>
</evidence>
<evidence type="ECO:0000313" key="13">
    <source>
        <dbReference type="EMBL" id="TSE36658.1"/>
    </source>
</evidence>
<comment type="similarity">
    <text evidence="2">Belongs to the FliJ family.</text>
</comment>
<evidence type="ECO:0000256" key="11">
    <source>
        <dbReference type="SAM" id="Coils"/>
    </source>
</evidence>
<comment type="caution">
    <text evidence="12">The sequence shown here is derived from an EMBL/GenBank/DDBJ whole genome shotgun (WGS) entry which is preliminary data.</text>
</comment>
<dbReference type="GO" id="GO:0044781">
    <property type="term" value="P:bacterial-type flagellum organization"/>
    <property type="evidence" value="ECO:0007669"/>
    <property type="project" value="UniProtKB-KW"/>
</dbReference>
<dbReference type="GO" id="GO:0009288">
    <property type="term" value="C:bacterial-type flagellum"/>
    <property type="evidence" value="ECO:0007669"/>
    <property type="project" value="InterPro"/>
</dbReference>
<dbReference type="NCBIfam" id="TIGR02473">
    <property type="entry name" value="flagell_FliJ"/>
    <property type="match status" value="1"/>
</dbReference>
<keyword evidence="4" id="KW-0813">Transport</keyword>
<keyword evidence="6" id="KW-0145">Chemotaxis</keyword>
<dbReference type="Gene3D" id="1.10.287.1700">
    <property type="match status" value="1"/>
</dbReference>
<keyword evidence="11" id="KW-0175">Coiled coil</keyword>
<comment type="subcellular location">
    <subcellularLocation>
        <location evidence="1">Cell membrane</location>
        <topology evidence="1">Peripheral membrane protein</topology>
        <orientation evidence="1">Cytoplasmic side</orientation>
    </subcellularLocation>
</comment>
<dbReference type="STRING" id="1101373.A9O67_05310"/>
<evidence type="ECO:0000256" key="6">
    <source>
        <dbReference type="ARBA" id="ARBA00022500"/>
    </source>
</evidence>
<dbReference type="AlphaFoldDB" id="A0A1A6DUJ0"/>
<sequence length="150" mass="17717">MNKPRDLGILLELAERRRDEAAQALARVRQERQGADAQMAQLQAYTQDAEARWHQRATVGVSPTLLATHRQFMAKLEDAITFQTQTLQQLDERIVHHEGRLRDAERELATLKRVQQRWQQDWHQHLQRLEQKANDEMAATLHRRRHTLHP</sequence>
<reference evidence="13 15" key="2">
    <citation type="submission" date="2019-07" db="EMBL/GenBank/DDBJ databases">
        <title>Tepidimonas fonticaldi AT-A2 draft genome.</title>
        <authorList>
            <person name="Da Costa M.S."/>
            <person name="Froufe H.J.C."/>
            <person name="Egas C."/>
            <person name="Albuquerque L."/>
        </authorList>
    </citation>
    <scope>NUCLEOTIDE SEQUENCE [LARGE SCALE GENOMIC DNA]</scope>
    <source>
        <strain evidence="13 15">AT-A2</strain>
    </source>
</reference>
<protein>
    <recommendedName>
        <fullName evidence="3">Flagellar FliJ protein</fullName>
    </recommendedName>
</protein>
<keyword evidence="5" id="KW-1003">Cell membrane</keyword>
<dbReference type="InterPro" id="IPR053716">
    <property type="entry name" value="Flag_assembly_chemotaxis_eff"/>
</dbReference>
<dbReference type="Pfam" id="PF02050">
    <property type="entry name" value="FliJ"/>
    <property type="match status" value="1"/>
</dbReference>
<evidence type="ECO:0000256" key="10">
    <source>
        <dbReference type="ARBA" id="ARBA00023225"/>
    </source>
</evidence>
<evidence type="ECO:0000256" key="8">
    <source>
        <dbReference type="ARBA" id="ARBA00022927"/>
    </source>
</evidence>
<accession>A0A1A6DUJ0</accession>
<feature type="coiled-coil region" evidence="11">
    <location>
        <begin position="73"/>
        <end position="121"/>
    </location>
</feature>
<dbReference type="GO" id="GO:0005886">
    <property type="term" value="C:plasma membrane"/>
    <property type="evidence" value="ECO:0007669"/>
    <property type="project" value="UniProtKB-SubCell"/>
</dbReference>
<name>A0A1A6DUJ0_9BURK</name>
<dbReference type="EMBL" id="VJOO01000016">
    <property type="protein sequence ID" value="TSE36658.1"/>
    <property type="molecule type" value="Genomic_DNA"/>
</dbReference>
<dbReference type="EMBL" id="LZDH01000056">
    <property type="protein sequence ID" value="OBS30449.1"/>
    <property type="molecule type" value="Genomic_DNA"/>
</dbReference>
<evidence type="ECO:0000256" key="1">
    <source>
        <dbReference type="ARBA" id="ARBA00004413"/>
    </source>
</evidence>
<dbReference type="RefSeq" id="WP_068608899.1">
    <property type="nucleotide sequence ID" value="NZ_LZDH01000056.1"/>
</dbReference>
<evidence type="ECO:0000313" key="12">
    <source>
        <dbReference type="EMBL" id="OBS30449.1"/>
    </source>
</evidence>
<keyword evidence="12" id="KW-0282">Flagellum</keyword>
<keyword evidence="14" id="KW-1185">Reference proteome</keyword>
<dbReference type="GO" id="GO:0071973">
    <property type="term" value="P:bacterial-type flagellum-dependent cell motility"/>
    <property type="evidence" value="ECO:0007669"/>
    <property type="project" value="InterPro"/>
</dbReference>
<keyword evidence="8" id="KW-0653">Protein transport</keyword>
<dbReference type="PANTHER" id="PTHR38786">
    <property type="entry name" value="FLAGELLAR FLIJ PROTEIN"/>
    <property type="match status" value="1"/>
</dbReference>
<evidence type="ECO:0000256" key="5">
    <source>
        <dbReference type="ARBA" id="ARBA00022475"/>
    </source>
</evidence>
<evidence type="ECO:0000256" key="3">
    <source>
        <dbReference type="ARBA" id="ARBA00020392"/>
    </source>
</evidence>
<evidence type="ECO:0000256" key="7">
    <source>
        <dbReference type="ARBA" id="ARBA00022795"/>
    </source>
</evidence>
<dbReference type="PANTHER" id="PTHR38786:SF1">
    <property type="entry name" value="FLAGELLAR FLIJ PROTEIN"/>
    <property type="match status" value="1"/>
</dbReference>
<gene>
    <name evidence="12" type="ORF">A9O67_05310</name>
    <name evidence="13" type="ORF">Tfont_01734</name>
</gene>
<dbReference type="GO" id="GO:0015031">
    <property type="term" value="P:protein transport"/>
    <property type="evidence" value="ECO:0007669"/>
    <property type="project" value="UniProtKB-KW"/>
</dbReference>
<keyword evidence="12" id="KW-0966">Cell projection</keyword>
<dbReference type="Proteomes" id="UP000316388">
    <property type="component" value="Unassembled WGS sequence"/>
</dbReference>
<evidence type="ECO:0000256" key="4">
    <source>
        <dbReference type="ARBA" id="ARBA00022448"/>
    </source>
</evidence>
<evidence type="ECO:0000313" key="14">
    <source>
        <dbReference type="Proteomes" id="UP000091969"/>
    </source>
</evidence>
<evidence type="ECO:0000313" key="15">
    <source>
        <dbReference type="Proteomes" id="UP000316388"/>
    </source>
</evidence>
<reference evidence="12 14" key="1">
    <citation type="submission" date="2016-06" db="EMBL/GenBank/DDBJ databases">
        <title>Genome sequence of Tepidimonas fonticaldi PL17.</title>
        <authorList>
            <person name="Pinnaka A.K."/>
        </authorList>
    </citation>
    <scope>NUCLEOTIDE SEQUENCE [LARGE SCALE GENOMIC DNA]</scope>
    <source>
        <strain evidence="12 14">PL17</strain>
    </source>
</reference>
<dbReference type="GO" id="GO:0006935">
    <property type="term" value="P:chemotaxis"/>
    <property type="evidence" value="ECO:0007669"/>
    <property type="project" value="UniProtKB-KW"/>
</dbReference>
<dbReference type="InterPro" id="IPR012823">
    <property type="entry name" value="Flagell_FliJ"/>
</dbReference>
<evidence type="ECO:0000256" key="9">
    <source>
        <dbReference type="ARBA" id="ARBA00023136"/>
    </source>
</evidence>
<keyword evidence="7" id="KW-1005">Bacterial flagellum biogenesis</keyword>
<dbReference type="InterPro" id="IPR052570">
    <property type="entry name" value="FliJ"/>
</dbReference>
<keyword evidence="9" id="KW-0472">Membrane</keyword>
<keyword evidence="12" id="KW-0969">Cilium</keyword>
<organism evidence="12 14">
    <name type="scientific">Tepidimonas fonticaldi</name>
    <dbReference type="NCBI Taxonomy" id="1101373"/>
    <lineage>
        <taxon>Bacteria</taxon>
        <taxon>Pseudomonadati</taxon>
        <taxon>Pseudomonadota</taxon>
        <taxon>Betaproteobacteria</taxon>
        <taxon>Burkholderiales</taxon>
        <taxon>Tepidimonas</taxon>
    </lineage>
</organism>
<feature type="coiled-coil region" evidence="11">
    <location>
        <begin position="11"/>
        <end position="45"/>
    </location>
</feature>